<name>A0A0G8AUY5_9SYNE</name>
<keyword evidence="10 15" id="KW-0234">DNA repair</keyword>
<dbReference type="InterPro" id="IPR004609">
    <property type="entry name" value="ATP-dep_DNA_helicase_RecG"/>
</dbReference>
<reference evidence="18 19" key="1">
    <citation type="submission" date="2015-02" db="EMBL/GenBank/DDBJ databases">
        <authorList>
            <person name="Slaby B."/>
            <person name="Hentschel U."/>
        </authorList>
    </citation>
    <scope>NUCLEOTIDE SEQUENCE [LARGE SCALE GENOMIC DNA]</scope>
    <source>
        <strain evidence="18">15L</strain>
    </source>
</reference>
<dbReference type="InterPro" id="IPR047112">
    <property type="entry name" value="RecG/Mfd"/>
</dbReference>
<dbReference type="InterPro" id="IPR011545">
    <property type="entry name" value="DEAD/DEAH_box_helicase_dom"/>
</dbReference>
<dbReference type="PANTHER" id="PTHR47964:SF1">
    <property type="entry name" value="ATP-DEPENDENT DNA HELICASE HOMOLOG RECG, CHLOROPLASTIC"/>
    <property type="match status" value="1"/>
</dbReference>
<evidence type="ECO:0000256" key="1">
    <source>
        <dbReference type="ARBA" id="ARBA00007504"/>
    </source>
</evidence>
<dbReference type="GO" id="GO:0005524">
    <property type="term" value="F:ATP binding"/>
    <property type="evidence" value="ECO:0007669"/>
    <property type="project" value="UniProtKB-KW"/>
</dbReference>
<protein>
    <recommendedName>
        <fullName evidence="2 15">ATP-dependent DNA helicase RecG</fullName>
        <ecNumber evidence="13 15">5.6.2.4</ecNumber>
    </recommendedName>
</protein>
<dbReference type="CDD" id="cd17992">
    <property type="entry name" value="DEXHc_RecG"/>
    <property type="match status" value="1"/>
</dbReference>
<dbReference type="NCBIfam" id="NF008170">
    <property type="entry name" value="PRK10917.2-4"/>
    <property type="match status" value="1"/>
</dbReference>
<dbReference type="NCBIfam" id="TIGR00643">
    <property type="entry name" value="recG"/>
    <property type="match status" value="1"/>
</dbReference>
<dbReference type="InterPro" id="IPR033454">
    <property type="entry name" value="RecG_wedge"/>
</dbReference>
<dbReference type="InterPro" id="IPR027417">
    <property type="entry name" value="P-loop_NTPase"/>
</dbReference>
<dbReference type="InterPro" id="IPR001650">
    <property type="entry name" value="Helicase_C-like"/>
</dbReference>
<dbReference type="PANTHER" id="PTHR47964">
    <property type="entry name" value="ATP-DEPENDENT DNA HELICASE HOMOLOG RECG, CHLOROPLASTIC"/>
    <property type="match status" value="1"/>
</dbReference>
<comment type="function">
    <text evidence="15">Plays a critical role in recombination and DNA repair. Helps process Holliday junction intermediates to mature products by catalyzing branch migration. Has replication fork regression activity, unwinds stalled or blocked replication forks to make a HJ that can be resolved. Has a DNA unwinding activity characteristic of a DNA helicase with 3'-5' polarity.</text>
</comment>
<keyword evidence="7 15" id="KW-0067">ATP-binding</keyword>
<dbReference type="Pfam" id="PF00271">
    <property type="entry name" value="Helicase_C"/>
    <property type="match status" value="1"/>
</dbReference>
<dbReference type="SMART" id="SM00490">
    <property type="entry name" value="HELICc"/>
    <property type="match status" value="1"/>
</dbReference>
<dbReference type="Pfam" id="PF17191">
    <property type="entry name" value="RecG_wedge"/>
    <property type="match status" value="1"/>
</dbReference>
<dbReference type="CDD" id="cd04488">
    <property type="entry name" value="RecG_wedge_OBF"/>
    <property type="match status" value="1"/>
</dbReference>
<evidence type="ECO:0000256" key="9">
    <source>
        <dbReference type="ARBA" id="ARBA00023172"/>
    </source>
</evidence>
<dbReference type="SMART" id="SM00487">
    <property type="entry name" value="DEXDc"/>
    <property type="match status" value="1"/>
</dbReference>
<evidence type="ECO:0000256" key="14">
    <source>
        <dbReference type="ARBA" id="ARBA00048988"/>
    </source>
</evidence>
<dbReference type="Gene3D" id="2.40.50.140">
    <property type="entry name" value="Nucleic acid-binding proteins"/>
    <property type="match status" value="1"/>
</dbReference>
<keyword evidence="9 15" id="KW-0233">DNA recombination</keyword>
<comment type="catalytic activity">
    <reaction evidence="14 15">
        <text>ATP + H2O = ADP + phosphate + H(+)</text>
        <dbReference type="Rhea" id="RHEA:13065"/>
        <dbReference type="ChEBI" id="CHEBI:15377"/>
        <dbReference type="ChEBI" id="CHEBI:15378"/>
        <dbReference type="ChEBI" id="CHEBI:30616"/>
        <dbReference type="ChEBI" id="CHEBI:43474"/>
        <dbReference type="ChEBI" id="CHEBI:456216"/>
        <dbReference type="EC" id="5.6.2.4"/>
    </reaction>
</comment>
<evidence type="ECO:0000256" key="13">
    <source>
        <dbReference type="ARBA" id="ARBA00034808"/>
    </source>
</evidence>
<comment type="caution">
    <text evidence="18">The sequence shown here is derived from an EMBL/GenBank/DDBJ whole genome shotgun (WGS) entry which is preliminary data.</text>
</comment>
<dbReference type="EC" id="5.6.2.4" evidence="13 15"/>
<comment type="catalytic activity">
    <reaction evidence="12 15">
        <text>Couples ATP hydrolysis with the unwinding of duplex DNA by translocating in the 3'-5' direction.</text>
        <dbReference type="EC" id="5.6.2.4"/>
    </reaction>
</comment>
<keyword evidence="3 15" id="KW-0547">Nucleotide-binding</keyword>
<dbReference type="PATRIC" id="fig|1608419.3.peg.124"/>
<dbReference type="GO" id="GO:0006310">
    <property type="term" value="P:DNA recombination"/>
    <property type="evidence" value="ECO:0007669"/>
    <property type="project" value="UniProtKB-UniRule"/>
</dbReference>
<dbReference type="AlphaFoldDB" id="A0A0G8AUY5"/>
<evidence type="ECO:0000256" key="2">
    <source>
        <dbReference type="ARBA" id="ARBA00017846"/>
    </source>
</evidence>
<feature type="domain" description="Helicase ATP-binding" evidence="16">
    <location>
        <begin position="405"/>
        <end position="566"/>
    </location>
</feature>
<dbReference type="NCBIfam" id="NF008165">
    <property type="entry name" value="PRK10917.1-3"/>
    <property type="match status" value="1"/>
</dbReference>
<comment type="similarity">
    <text evidence="1 15">Belongs to the helicase family. RecG subfamily.</text>
</comment>
<gene>
    <name evidence="18" type="ORF">TQ37_05530</name>
</gene>
<proteinExistence type="inferred from homology"/>
<evidence type="ECO:0000256" key="10">
    <source>
        <dbReference type="ARBA" id="ARBA00023204"/>
    </source>
</evidence>
<dbReference type="Pfam" id="PF19833">
    <property type="entry name" value="RecG_dom3_C"/>
    <property type="match status" value="1"/>
</dbReference>
<evidence type="ECO:0000256" key="5">
    <source>
        <dbReference type="ARBA" id="ARBA00022801"/>
    </source>
</evidence>
<feature type="domain" description="Helicase C-terminal" evidence="17">
    <location>
        <begin position="585"/>
        <end position="745"/>
    </location>
</feature>
<keyword evidence="8" id="KW-0238">DNA-binding</keyword>
<evidence type="ECO:0000256" key="12">
    <source>
        <dbReference type="ARBA" id="ARBA00034617"/>
    </source>
</evidence>
<evidence type="ECO:0000256" key="4">
    <source>
        <dbReference type="ARBA" id="ARBA00022763"/>
    </source>
</evidence>
<dbReference type="GO" id="GO:0016887">
    <property type="term" value="F:ATP hydrolysis activity"/>
    <property type="evidence" value="ECO:0007669"/>
    <property type="project" value="RHEA"/>
</dbReference>
<organism evidence="18 19">
    <name type="scientific">Candidatus Synechococcus spongiarum 15L</name>
    <dbReference type="NCBI Taxonomy" id="1608419"/>
    <lineage>
        <taxon>Bacteria</taxon>
        <taxon>Bacillati</taxon>
        <taxon>Cyanobacteriota</taxon>
        <taxon>Cyanophyceae</taxon>
        <taxon>Synechococcales</taxon>
        <taxon>Synechococcaceae</taxon>
        <taxon>Synechococcus</taxon>
    </lineage>
</organism>
<keyword evidence="5 15" id="KW-0378">Hydrolase</keyword>
<evidence type="ECO:0000256" key="15">
    <source>
        <dbReference type="RuleBase" id="RU363016"/>
    </source>
</evidence>
<evidence type="ECO:0000259" key="17">
    <source>
        <dbReference type="PROSITE" id="PS51194"/>
    </source>
</evidence>
<dbReference type="STRING" id="431041.FLM9_983"/>
<evidence type="ECO:0000313" key="19">
    <source>
        <dbReference type="Proteomes" id="UP000035037"/>
    </source>
</evidence>
<keyword evidence="6 15" id="KW-0347">Helicase</keyword>
<dbReference type="GO" id="GO:0006281">
    <property type="term" value="P:DNA repair"/>
    <property type="evidence" value="ECO:0007669"/>
    <property type="project" value="UniProtKB-UniRule"/>
</dbReference>
<accession>A0A0G8AUY5</accession>
<dbReference type="SUPFAM" id="SSF50249">
    <property type="entry name" value="Nucleic acid-binding proteins"/>
    <property type="match status" value="1"/>
</dbReference>
<reference evidence="18 19" key="2">
    <citation type="submission" date="2015-05" db="EMBL/GenBank/DDBJ databases">
        <title>Lifestyle Evolution in Cyanobacterial Symbionts of Sponges.</title>
        <authorList>
            <person name="Burgsdorf I."/>
            <person name="Slaby B.M."/>
            <person name="Handley K.M."/>
            <person name="Haber M."/>
            <person name="Blom J."/>
            <person name="Marshall C.W."/>
            <person name="Gilbert J.A."/>
            <person name="Hentschel U."/>
            <person name="Steindler L."/>
        </authorList>
    </citation>
    <scope>NUCLEOTIDE SEQUENCE [LARGE SCALE GENOMIC DNA]</scope>
    <source>
        <strain evidence="18">15L</strain>
    </source>
</reference>
<dbReference type="EMBL" id="JYFQ01000109">
    <property type="protein sequence ID" value="KKZ12450.1"/>
    <property type="molecule type" value="Genomic_DNA"/>
</dbReference>
<dbReference type="GO" id="GO:0043138">
    <property type="term" value="F:3'-5' DNA helicase activity"/>
    <property type="evidence" value="ECO:0007669"/>
    <property type="project" value="UniProtKB-EC"/>
</dbReference>
<keyword evidence="4 15" id="KW-0227">DNA damage</keyword>
<dbReference type="GO" id="GO:0003677">
    <property type="term" value="F:DNA binding"/>
    <property type="evidence" value="ECO:0007669"/>
    <property type="project" value="UniProtKB-KW"/>
</dbReference>
<dbReference type="InterPro" id="IPR045562">
    <property type="entry name" value="RecG_dom3_C"/>
</dbReference>
<evidence type="ECO:0000313" key="18">
    <source>
        <dbReference type="EMBL" id="KKZ12450.1"/>
    </source>
</evidence>
<dbReference type="Proteomes" id="UP000035037">
    <property type="component" value="Unassembled WGS sequence"/>
</dbReference>
<evidence type="ECO:0000256" key="3">
    <source>
        <dbReference type="ARBA" id="ARBA00022741"/>
    </source>
</evidence>
<dbReference type="PROSITE" id="PS51192">
    <property type="entry name" value="HELICASE_ATP_BIND_1"/>
    <property type="match status" value="1"/>
</dbReference>
<dbReference type="NCBIfam" id="NF008168">
    <property type="entry name" value="PRK10917.2-2"/>
    <property type="match status" value="1"/>
</dbReference>
<keyword evidence="11" id="KW-0413">Isomerase</keyword>
<sequence length="816" mass="90310">MSPLTHSQFRALQDWVGQLQRILQWEAEHDFVNSRGHSGYFAEVVAQGLAEAPLTTLRNSDTCAELRDGFSAYSTWPLQQRRQWVVRTRQWLHYQRLHCQVQATAPSPDPSPPGAQPPLAQVEGIGPRLAAKLMGAGLRTVEDLLRYYPRDYIDYSRLLRIRALRPGETVTVVGTVRRSHAFVSSRNHNLAILELQLQDSTGRLRVTRFYAGRRFTSPRWLQRQRRLFPPGATVAASGLVKAGPYGPSLKDPLLEVLDSGAVTTTASPGRRILPVYPPAEGLSAQSLRRAVQALLPMACRQQDHLTEPWRQRFGVVPLAEAFTTIHQPPSEAARQAARHRLVFDEFLDLQLGLLRRRQRQRAQAMADLPMAPMEGTSDLVTAFLALLPFQLTSAQERVLQQVRKDLQVTAPMGRLVQGDVGSGKTVVAIIALLEVIAAGGQGALMAPTEVLAAQHYHKLCTWMVQLHVPVALLTGSTPERQRQAVLRDLETGAVKLVVGTHALLEEPVTFFRLGLVVIDEQHRFGVHQRSRLLNKGEAPHLLTMTATPIPRTLALSIHGDLEVSQIDELPPGRQPVTTTILTPGEREQAYGAIRTVASHGERAYVILPLVDESDKLKLRSAVQEHQRLARTVFPNLNVVLLHGRLTPGSKQDVLEAFVSGKAQVLVSTTVVEVGMDVPDATVMVIEHAERFGLAQLHQLRGRIGRGQAPSRCFLVSESQQAVARQRLEVLTRSRDGFEIAEMDLRFRGPGQVLGTRQSGLPDLALASLTSDGTVLEKARDAAKLLLKEDPQLRTVPQLRARLDAQNKRLASASRLN</sequence>
<dbReference type="InterPro" id="IPR014001">
    <property type="entry name" value="Helicase_ATP-bd"/>
</dbReference>
<evidence type="ECO:0000256" key="8">
    <source>
        <dbReference type="ARBA" id="ARBA00023125"/>
    </source>
</evidence>
<dbReference type="Gene3D" id="3.40.50.300">
    <property type="entry name" value="P-loop containing nucleotide triphosphate hydrolases"/>
    <property type="match status" value="2"/>
</dbReference>
<dbReference type="InterPro" id="IPR012340">
    <property type="entry name" value="NA-bd_OB-fold"/>
</dbReference>
<evidence type="ECO:0000256" key="11">
    <source>
        <dbReference type="ARBA" id="ARBA00023235"/>
    </source>
</evidence>
<evidence type="ECO:0000256" key="7">
    <source>
        <dbReference type="ARBA" id="ARBA00022840"/>
    </source>
</evidence>
<dbReference type="PROSITE" id="PS51194">
    <property type="entry name" value="HELICASE_CTER"/>
    <property type="match status" value="1"/>
</dbReference>
<dbReference type="Pfam" id="PF00270">
    <property type="entry name" value="DEAD"/>
    <property type="match status" value="1"/>
</dbReference>
<evidence type="ECO:0000256" key="6">
    <source>
        <dbReference type="ARBA" id="ARBA00022806"/>
    </source>
</evidence>
<dbReference type="SUPFAM" id="SSF52540">
    <property type="entry name" value="P-loop containing nucleoside triphosphate hydrolases"/>
    <property type="match status" value="2"/>
</dbReference>
<evidence type="ECO:0000259" key="16">
    <source>
        <dbReference type="PROSITE" id="PS51192"/>
    </source>
</evidence>